<dbReference type="PROSITE" id="PS50894">
    <property type="entry name" value="HPT"/>
    <property type="match status" value="1"/>
</dbReference>
<dbReference type="Proteomes" id="UP000436006">
    <property type="component" value="Unassembled WGS sequence"/>
</dbReference>
<dbReference type="AlphaFoldDB" id="A0A7K1SBC7"/>
<proteinExistence type="predicted"/>
<dbReference type="RefSeq" id="WP_157585637.1">
    <property type="nucleotide sequence ID" value="NZ_WPIN01000004.1"/>
</dbReference>
<gene>
    <name evidence="3" type="ORF">GO755_13745</name>
</gene>
<accession>A0A7K1SBC7</accession>
<evidence type="ECO:0000313" key="3">
    <source>
        <dbReference type="EMBL" id="MVM31099.1"/>
    </source>
</evidence>
<dbReference type="Gene3D" id="1.20.120.160">
    <property type="entry name" value="HPT domain"/>
    <property type="match status" value="1"/>
</dbReference>
<dbReference type="InterPro" id="IPR036641">
    <property type="entry name" value="HPT_dom_sf"/>
</dbReference>
<evidence type="ECO:0000259" key="2">
    <source>
        <dbReference type="PROSITE" id="PS50894"/>
    </source>
</evidence>
<sequence>MNNIDASLTQRDQNEIAMQLRSRLVNTPIYSLDLDRLNELYGDDTEYAVTMFETFLEEVLPEFSDFDSLIQQHRWEEVRQLAHKLRPTLGMVGLTDLETLLAQFEELIIMKAESQRIHRHWYLFQSDLQSCKPLVQTEWQRLLTINKL</sequence>
<dbReference type="InterPro" id="IPR008207">
    <property type="entry name" value="Sig_transdc_His_kin_Hpt_dom"/>
</dbReference>
<feature type="modified residue" description="Phosphohistidine" evidence="1">
    <location>
        <position position="83"/>
    </location>
</feature>
<dbReference type="GO" id="GO:0004672">
    <property type="term" value="F:protein kinase activity"/>
    <property type="evidence" value="ECO:0007669"/>
    <property type="project" value="UniProtKB-ARBA"/>
</dbReference>
<dbReference type="GO" id="GO:0000160">
    <property type="term" value="P:phosphorelay signal transduction system"/>
    <property type="evidence" value="ECO:0007669"/>
    <property type="project" value="InterPro"/>
</dbReference>
<dbReference type="Pfam" id="PF01627">
    <property type="entry name" value="Hpt"/>
    <property type="match status" value="1"/>
</dbReference>
<feature type="domain" description="HPt" evidence="2">
    <location>
        <begin position="44"/>
        <end position="148"/>
    </location>
</feature>
<evidence type="ECO:0000313" key="4">
    <source>
        <dbReference type="Proteomes" id="UP000436006"/>
    </source>
</evidence>
<organism evidence="3 4">
    <name type="scientific">Spirosoma arboris</name>
    <dbReference type="NCBI Taxonomy" id="2682092"/>
    <lineage>
        <taxon>Bacteria</taxon>
        <taxon>Pseudomonadati</taxon>
        <taxon>Bacteroidota</taxon>
        <taxon>Cytophagia</taxon>
        <taxon>Cytophagales</taxon>
        <taxon>Cytophagaceae</taxon>
        <taxon>Spirosoma</taxon>
    </lineage>
</organism>
<comment type="caution">
    <text evidence="3">The sequence shown here is derived from an EMBL/GenBank/DDBJ whole genome shotgun (WGS) entry which is preliminary data.</text>
</comment>
<protein>
    <recommendedName>
        <fullName evidence="2">HPt domain-containing protein</fullName>
    </recommendedName>
</protein>
<keyword evidence="4" id="KW-1185">Reference proteome</keyword>
<evidence type="ECO:0000256" key="1">
    <source>
        <dbReference type="PROSITE-ProRule" id="PRU00110"/>
    </source>
</evidence>
<name>A0A7K1SBC7_9BACT</name>
<dbReference type="SUPFAM" id="SSF47226">
    <property type="entry name" value="Histidine-containing phosphotransfer domain, HPT domain"/>
    <property type="match status" value="1"/>
</dbReference>
<reference evidence="3 4" key="1">
    <citation type="submission" date="2019-12" db="EMBL/GenBank/DDBJ databases">
        <title>Spirosoma sp. HMF4905 genome sequencing and assembly.</title>
        <authorList>
            <person name="Kang H."/>
            <person name="Cha I."/>
            <person name="Kim H."/>
            <person name="Joh K."/>
        </authorList>
    </citation>
    <scope>NUCLEOTIDE SEQUENCE [LARGE SCALE GENOMIC DNA]</scope>
    <source>
        <strain evidence="3 4">HMF4905</strain>
    </source>
</reference>
<keyword evidence="1" id="KW-0597">Phosphoprotein</keyword>
<dbReference type="EMBL" id="WPIN01000004">
    <property type="protein sequence ID" value="MVM31099.1"/>
    <property type="molecule type" value="Genomic_DNA"/>
</dbReference>